<proteinExistence type="predicted"/>
<dbReference type="InterPro" id="IPR036063">
    <property type="entry name" value="Smr_dom_sf"/>
</dbReference>
<evidence type="ECO:0000313" key="4">
    <source>
        <dbReference type="Proteomes" id="UP001163882"/>
    </source>
</evidence>
<feature type="domain" description="Smr" evidence="2">
    <location>
        <begin position="109"/>
        <end position="198"/>
    </location>
</feature>
<evidence type="ECO:0000259" key="2">
    <source>
        <dbReference type="PROSITE" id="PS50828"/>
    </source>
</evidence>
<evidence type="ECO:0000313" key="3">
    <source>
        <dbReference type="EMBL" id="UYQ72315.1"/>
    </source>
</evidence>
<dbReference type="InterPro" id="IPR002625">
    <property type="entry name" value="Smr_dom"/>
</dbReference>
<keyword evidence="4" id="KW-1185">Reference proteome</keyword>
<protein>
    <submittedName>
        <fullName evidence="3">Smr/MutS family protein</fullName>
    </submittedName>
</protein>
<dbReference type="Gene3D" id="3.30.1370.110">
    <property type="match status" value="1"/>
</dbReference>
<name>A0ABY6ISX8_9HYPH</name>
<dbReference type="EMBL" id="CP107716">
    <property type="protein sequence ID" value="UYQ72315.1"/>
    <property type="molecule type" value="Genomic_DNA"/>
</dbReference>
<evidence type="ECO:0000256" key="1">
    <source>
        <dbReference type="SAM" id="MobiDB-lite"/>
    </source>
</evidence>
<dbReference type="PANTHER" id="PTHR35562">
    <property type="entry name" value="DNA ENDONUCLEASE SMRA-RELATED"/>
    <property type="match status" value="1"/>
</dbReference>
<feature type="compositionally biased region" description="Basic and acidic residues" evidence="1">
    <location>
        <begin position="46"/>
        <end position="63"/>
    </location>
</feature>
<dbReference type="PANTHER" id="PTHR35562:SF2">
    <property type="entry name" value="DNA ENDONUCLEASE SMRA-RELATED"/>
    <property type="match status" value="1"/>
</dbReference>
<dbReference type="Proteomes" id="UP001163882">
    <property type="component" value="Chromosome"/>
</dbReference>
<organism evidence="3 4">
    <name type="scientific">Pelagibacterium flavum</name>
    <dbReference type="NCBI Taxonomy" id="2984530"/>
    <lineage>
        <taxon>Bacteria</taxon>
        <taxon>Pseudomonadati</taxon>
        <taxon>Pseudomonadota</taxon>
        <taxon>Alphaproteobacteria</taxon>
        <taxon>Hyphomicrobiales</taxon>
        <taxon>Devosiaceae</taxon>
        <taxon>Pelagibacterium</taxon>
    </lineage>
</organism>
<sequence length="203" mass="22378">MARKPPGPRSKKPGPVRDWHLWNAVGNTVDPLLRRKSSDPKALLEALERAGEEPDSGKPRDTSPRFARPPLPSVQPMIAASKIPASEKSIEPNLKRRLARGHEPIDATLDLHGMTQDQARLALERFIPARAARGDRTVLVITGKGIKKTGYLQLEQKGVLREMVPLWLNATNLAPMVAGIDPAHQSHGGGGALYVRLKRRRQM</sequence>
<accession>A0ABY6ISX8</accession>
<dbReference type="RefSeq" id="WP_264225949.1">
    <property type="nucleotide sequence ID" value="NZ_CP107716.1"/>
</dbReference>
<dbReference type="SMART" id="SM00463">
    <property type="entry name" value="SMR"/>
    <property type="match status" value="1"/>
</dbReference>
<dbReference type="PROSITE" id="PS50828">
    <property type="entry name" value="SMR"/>
    <property type="match status" value="1"/>
</dbReference>
<dbReference type="Pfam" id="PF01713">
    <property type="entry name" value="Smr"/>
    <property type="match status" value="1"/>
</dbReference>
<feature type="region of interest" description="Disordered" evidence="1">
    <location>
        <begin position="46"/>
        <end position="72"/>
    </location>
</feature>
<gene>
    <name evidence="3" type="ORF">OF122_00545</name>
</gene>
<dbReference type="SUPFAM" id="SSF160443">
    <property type="entry name" value="SMR domain-like"/>
    <property type="match status" value="1"/>
</dbReference>
<reference evidence="3" key="1">
    <citation type="submission" date="2022-10" db="EMBL/GenBank/DDBJ databases">
        <title>YIM 151497 complete genome.</title>
        <authorList>
            <person name="Chen X."/>
        </authorList>
    </citation>
    <scope>NUCLEOTIDE SEQUENCE</scope>
    <source>
        <strain evidence="3">YIM 151497</strain>
    </source>
</reference>